<evidence type="ECO:0000313" key="2">
    <source>
        <dbReference type="Proteomes" id="UP000265520"/>
    </source>
</evidence>
<dbReference type="EMBL" id="LXQA011218899">
    <property type="protein sequence ID" value="MCI89418.1"/>
    <property type="molecule type" value="Genomic_DNA"/>
</dbReference>
<sequence>AWKRVTTGTARGLPAVARAGARAGGWP</sequence>
<keyword evidence="2" id="KW-1185">Reference proteome</keyword>
<accession>A0A392VLY4</accession>
<dbReference type="AlphaFoldDB" id="A0A392VLY4"/>
<organism evidence="1 2">
    <name type="scientific">Trifolium medium</name>
    <dbReference type="NCBI Taxonomy" id="97028"/>
    <lineage>
        <taxon>Eukaryota</taxon>
        <taxon>Viridiplantae</taxon>
        <taxon>Streptophyta</taxon>
        <taxon>Embryophyta</taxon>
        <taxon>Tracheophyta</taxon>
        <taxon>Spermatophyta</taxon>
        <taxon>Magnoliopsida</taxon>
        <taxon>eudicotyledons</taxon>
        <taxon>Gunneridae</taxon>
        <taxon>Pentapetalae</taxon>
        <taxon>rosids</taxon>
        <taxon>fabids</taxon>
        <taxon>Fabales</taxon>
        <taxon>Fabaceae</taxon>
        <taxon>Papilionoideae</taxon>
        <taxon>50 kb inversion clade</taxon>
        <taxon>NPAAA clade</taxon>
        <taxon>Hologalegina</taxon>
        <taxon>IRL clade</taxon>
        <taxon>Trifolieae</taxon>
        <taxon>Trifolium</taxon>
    </lineage>
</organism>
<evidence type="ECO:0000313" key="1">
    <source>
        <dbReference type="EMBL" id="MCI89418.1"/>
    </source>
</evidence>
<comment type="caution">
    <text evidence="1">The sequence shown here is derived from an EMBL/GenBank/DDBJ whole genome shotgun (WGS) entry which is preliminary data.</text>
</comment>
<protein>
    <submittedName>
        <fullName evidence="1">Uncharacterized protein</fullName>
    </submittedName>
</protein>
<dbReference type="Proteomes" id="UP000265520">
    <property type="component" value="Unassembled WGS sequence"/>
</dbReference>
<feature type="non-terminal residue" evidence="1">
    <location>
        <position position="1"/>
    </location>
</feature>
<reference evidence="1 2" key="1">
    <citation type="journal article" date="2018" name="Front. Plant Sci.">
        <title>Red Clover (Trifolium pratense) and Zigzag Clover (T. medium) - A Picture of Genomic Similarities and Differences.</title>
        <authorList>
            <person name="Dluhosova J."/>
            <person name="Istvanek J."/>
            <person name="Nedelnik J."/>
            <person name="Repkova J."/>
        </authorList>
    </citation>
    <scope>NUCLEOTIDE SEQUENCE [LARGE SCALE GENOMIC DNA]</scope>
    <source>
        <strain evidence="2">cv. 10/8</strain>
        <tissue evidence="1">Leaf</tissue>
    </source>
</reference>
<name>A0A392VLY4_9FABA</name>
<proteinExistence type="predicted"/>